<proteinExistence type="predicted"/>
<keyword evidence="2" id="KW-1185">Reference proteome</keyword>
<sequence>MRDWPTLRTGEIPSPELVAAWIALGLAPTERIPLWAAHWLVHGYDGPGLRTLAGLSGTDSHEVHDVVRDALAECHTSIPESVTAAAQTVFTQLARLHADGLVSEKWIVNEVDGILIRTGYPESLLDLPLGGVWYLIDEWGESWGRTTHQLEAEVRKACAAQLAAGLSDQGAITGK</sequence>
<name>A0ABX3J3K7_9PSEU</name>
<dbReference type="RefSeq" id="WP_052014512.1">
    <property type="nucleotide sequence ID" value="NZ_ANMG01000049.1"/>
</dbReference>
<accession>A0ABX3J3K7</accession>
<evidence type="ECO:0000313" key="2">
    <source>
        <dbReference type="Proteomes" id="UP000188551"/>
    </source>
</evidence>
<reference evidence="1 2" key="1">
    <citation type="submission" date="2017-02" db="EMBL/GenBank/DDBJ databases">
        <title>Amycolatopsis azurea DSM 43854 draft genome.</title>
        <authorList>
            <person name="Mayilraj S."/>
        </authorList>
    </citation>
    <scope>NUCLEOTIDE SEQUENCE [LARGE SCALE GENOMIC DNA]</scope>
    <source>
        <strain evidence="1 2">DSM 43854</strain>
    </source>
</reference>
<dbReference type="Proteomes" id="UP000188551">
    <property type="component" value="Unassembled WGS sequence"/>
</dbReference>
<protein>
    <submittedName>
        <fullName evidence="1">Uncharacterized protein</fullName>
    </submittedName>
</protein>
<comment type="caution">
    <text evidence="1">The sequence shown here is derived from an EMBL/GenBank/DDBJ whole genome shotgun (WGS) entry which is preliminary data.</text>
</comment>
<evidence type="ECO:0000313" key="1">
    <source>
        <dbReference type="EMBL" id="OOC02263.1"/>
    </source>
</evidence>
<gene>
    <name evidence="1" type="ORF">B0293_33040</name>
</gene>
<dbReference type="EMBL" id="MUXN01000025">
    <property type="protein sequence ID" value="OOC02263.1"/>
    <property type="molecule type" value="Genomic_DNA"/>
</dbReference>
<organism evidence="1 2">
    <name type="scientific">Amycolatopsis azurea DSM 43854</name>
    <dbReference type="NCBI Taxonomy" id="1238180"/>
    <lineage>
        <taxon>Bacteria</taxon>
        <taxon>Bacillati</taxon>
        <taxon>Actinomycetota</taxon>
        <taxon>Actinomycetes</taxon>
        <taxon>Pseudonocardiales</taxon>
        <taxon>Pseudonocardiaceae</taxon>
        <taxon>Amycolatopsis</taxon>
    </lineage>
</organism>